<reference evidence="2" key="1">
    <citation type="submission" date="2021-05" db="EMBL/GenBank/DDBJ databases">
        <authorList>
            <person name="Alioto T."/>
            <person name="Alioto T."/>
            <person name="Gomez Garrido J."/>
        </authorList>
    </citation>
    <scope>NUCLEOTIDE SEQUENCE</scope>
</reference>
<protein>
    <submittedName>
        <fullName evidence="2">(northern house mosquito) hypothetical protein</fullName>
    </submittedName>
</protein>
<proteinExistence type="predicted"/>
<feature type="compositionally biased region" description="Low complexity" evidence="1">
    <location>
        <begin position="47"/>
        <end position="57"/>
    </location>
</feature>
<name>A0A8D8JED5_CULPI</name>
<dbReference type="EMBL" id="HBUE01181151">
    <property type="protein sequence ID" value="CAG6520397.1"/>
    <property type="molecule type" value="Transcribed_RNA"/>
</dbReference>
<feature type="compositionally biased region" description="Basic residues" evidence="1">
    <location>
        <begin position="1"/>
        <end position="23"/>
    </location>
</feature>
<organism evidence="2">
    <name type="scientific">Culex pipiens</name>
    <name type="common">House mosquito</name>
    <dbReference type="NCBI Taxonomy" id="7175"/>
    <lineage>
        <taxon>Eukaryota</taxon>
        <taxon>Metazoa</taxon>
        <taxon>Ecdysozoa</taxon>
        <taxon>Arthropoda</taxon>
        <taxon>Hexapoda</taxon>
        <taxon>Insecta</taxon>
        <taxon>Pterygota</taxon>
        <taxon>Neoptera</taxon>
        <taxon>Endopterygota</taxon>
        <taxon>Diptera</taxon>
        <taxon>Nematocera</taxon>
        <taxon>Culicoidea</taxon>
        <taxon>Culicidae</taxon>
        <taxon>Culicinae</taxon>
        <taxon>Culicini</taxon>
        <taxon>Culex</taxon>
        <taxon>Culex</taxon>
    </lineage>
</organism>
<sequence>MMVRRRRKRRRPRKPRTAARRSVSKMMMTRVGRLSTARVPPRRRSPRCSPRMPKSMSHLSLTSSTKLWPPVVRREPIVSFRSSSCASCVQSRRRKSLARPWRPRFASTSFRPFSITTRRSPNP</sequence>
<feature type="region of interest" description="Disordered" evidence="1">
    <location>
        <begin position="1"/>
        <end position="63"/>
    </location>
</feature>
<dbReference type="EMBL" id="HBUE01031138">
    <property type="protein sequence ID" value="CAG6456535.1"/>
    <property type="molecule type" value="Transcribed_RNA"/>
</dbReference>
<dbReference type="AlphaFoldDB" id="A0A8D8JED5"/>
<accession>A0A8D8JED5</accession>
<evidence type="ECO:0000313" key="2">
    <source>
        <dbReference type="EMBL" id="CAG6571964.1"/>
    </source>
</evidence>
<evidence type="ECO:0000256" key="1">
    <source>
        <dbReference type="SAM" id="MobiDB-lite"/>
    </source>
</evidence>
<dbReference type="EMBL" id="HBUE01286758">
    <property type="protein sequence ID" value="CAG6571964.1"/>
    <property type="molecule type" value="Transcribed_RNA"/>
</dbReference>